<accession>A0A0C2NFH6</accession>
<sequence length="168" mass="18413">MVQWNNQLSTVSSAEDVNYFLCDWRLGVHGIGIVAQNGLHELTCSKTAGQIYIRAFTTANGCIVNGKEPNHTMSDPKNSTTRGILGMANDNPSVKAVPQTARESNLEFNEIDAYALDSGLSTAFQGLCFSSWRHITDTICLSYFCEDTGDKLVNLTECGCTDVMIELF</sequence>
<keyword evidence="2" id="KW-1185">Reference proteome</keyword>
<dbReference type="EMBL" id="JWZT01001106">
    <property type="protein sequence ID" value="KII72767.1"/>
    <property type="molecule type" value="Genomic_DNA"/>
</dbReference>
<dbReference type="Proteomes" id="UP000031668">
    <property type="component" value="Unassembled WGS sequence"/>
</dbReference>
<protein>
    <submittedName>
        <fullName evidence="1">Uncharacterized protein</fullName>
    </submittedName>
</protein>
<dbReference type="AlphaFoldDB" id="A0A0C2NFH6"/>
<reference evidence="1 2" key="1">
    <citation type="journal article" date="2014" name="Genome Biol. Evol.">
        <title>The genome of the myxosporean Thelohanellus kitauei shows adaptations to nutrient acquisition within its fish host.</title>
        <authorList>
            <person name="Yang Y."/>
            <person name="Xiong J."/>
            <person name="Zhou Z."/>
            <person name="Huo F."/>
            <person name="Miao W."/>
            <person name="Ran C."/>
            <person name="Liu Y."/>
            <person name="Zhang J."/>
            <person name="Feng J."/>
            <person name="Wang M."/>
            <person name="Wang M."/>
            <person name="Wang L."/>
            <person name="Yao B."/>
        </authorList>
    </citation>
    <scope>NUCLEOTIDE SEQUENCE [LARGE SCALE GENOMIC DNA]</scope>
    <source>
        <strain evidence="1">Wuqing</strain>
    </source>
</reference>
<comment type="caution">
    <text evidence="1">The sequence shown here is derived from an EMBL/GenBank/DDBJ whole genome shotgun (WGS) entry which is preliminary data.</text>
</comment>
<name>A0A0C2NFH6_THEKT</name>
<evidence type="ECO:0000313" key="2">
    <source>
        <dbReference type="Proteomes" id="UP000031668"/>
    </source>
</evidence>
<proteinExistence type="predicted"/>
<gene>
    <name evidence="1" type="ORF">RF11_10545</name>
</gene>
<evidence type="ECO:0000313" key="1">
    <source>
        <dbReference type="EMBL" id="KII72767.1"/>
    </source>
</evidence>
<organism evidence="1 2">
    <name type="scientific">Thelohanellus kitauei</name>
    <name type="common">Myxosporean</name>
    <dbReference type="NCBI Taxonomy" id="669202"/>
    <lineage>
        <taxon>Eukaryota</taxon>
        <taxon>Metazoa</taxon>
        <taxon>Cnidaria</taxon>
        <taxon>Myxozoa</taxon>
        <taxon>Myxosporea</taxon>
        <taxon>Bivalvulida</taxon>
        <taxon>Platysporina</taxon>
        <taxon>Myxobolidae</taxon>
        <taxon>Thelohanellus</taxon>
    </lineage>
</organism>